<proteinExistence type="predicted"/>
<protein>
    <submittedName>
        <fullName evidence="2">Uncharacterized protein</fullName>
    </submittedName>
</protein>
<sequence>MNHISLVSARSLVDTSTSAIQESGRLWCMVMQHRGVLGADALTSSRPQFGQVVGPRIRGQEGGAHAVPHRSQDRLLNISVR</sequence>
<evidence type="ECO:0000313" key="2">
    <source>
        <dbReference type="EMBL" id="KAG5999865.1"/>
    </source>
</evidence>
<feature type="region of interest" description="Disordered" evidence="1">
    <location>
        <begin position="59"/>
        <end position="81"/>
    </location>
</feature>
<keyword evidence="3" id="KW-1185">Reference proteome</keyword>
<organism evidence="2 3">
    <name type="scientific">Claviceps pusilla</name>
    <dbReference type="NCBI Taxonomy" id="123648"/>
    <lineage>
        <taxon>Eukaryota</taxon>
        <taxon>Fungi</taxon>
        <taxon>Dikarya</taxon>
        <taxon>Ascomycota</taxon>
        <taxon>Pezizomycotina</taxon>
        <taxon>Sordariomycetes</taxon>
        <taxon>Hypocreomycetidae</taxon>
        <taxon>Hypocreales</taxon>
        <taxon>Clavicipitaceae</taxon>
        <taxon>Claviceps</taxon>
    </lineage>
</organism>
<accession>A0A9P7N738</accession>
<dbReference type="Proteomes" id="UP000748025">
    <property type="component" value="Unassembled WGS sequence"/>
</dbReference>
<comment type="caution">
    <text evidence="2">The sequence shown here is derived from an EMBL/GenBank/DDBJ whole genome shotgun (WGS) entry which is preliminary data.</text>
</comment>
<name>A0A9P7N738_9HYPO</name>
<evidence type="ECO:0000256" key="1">
    <source>
        <dbReference type="SAM" id="MobiDB-lite"/>
    </source>
</evidence>
<evidence type="ECO:0000313" key="3">
    <source>
        <dbReference type="Proteomes" id="UP000748025"/>
    </source>
</evidence>
<dbReference type="AlphaFoldDB" id="A0A9P7N738"/>
<reference evidence="2" key="1">
    <citation type="journal article" date="2020" name="bioRxiv">
        <title>Whole genome comparisons of ergot fungi reveals the divergence and evolution of species within the genus Claviceps are the result of varying mechanisms driving genome evolution and host range expansion.</title>
        <authorList>
            <person name="Wyka S.A."/>
            <person name="Mondo S.J."/>
            <person name="Liu M."/>
            <person name="Dettman J."/>
            <person name="Nalam V."/>
            <person name="Broders K.D."/>
        </authorList>
    </citation>
    <scope>NUCLEOTIDE SEQUENCE</scope>
    <source>
        <strain evidence="2">CCC 602</strain>
    </source>
</reference>
<dbReference type="EMBL" id="SRPW01001614">
    <property type="protein sequence ID" value="KAG5999865.1"/>
    <property type="molecule type" value="Genomic_DNA"/>
</dbReference>
<gene>
    <name evidence="2" type="ORF">E4U43_001828</name>
</gene>